<dbReference type="InterPro" id="IPR025403">
    <property type="entry name" value="TgpA-like_C"/>
</dbReference>
<feature type="compositionally biased region" description="Basic and acidic residues" evidence="1">
    <location>
        <begin position="261"/>
        <end position="275"/>
    </location>
</feature>
<keyword evidence="2" id="KW-0812">Transmembrane</keyword>
<keyword evidence="2" id="KW-1133">Transmembrane helix</keyword>
<evidence type="ECO:0000256" key="2">
    <source>
        <dbReference type="SAM" id="Phobius"/>
    </source>
</evidence>
<keyword evidence="2" id="KW-0472">Membrane</keyword>
<sequence>MAAPPTRTRRAATCRRTVARGAVAPVAAALLAALVVLGAATATPWRLRLPDTVLPAPLASDPVQPRPPSQIVPRDRPEPSDDVVTWIVVALSVAGAVLVVFLLVLLARRVLRSLAGPEDDDGDDLAPGAPTVGTATGLALPELQDAVSLALARVDDAATPHDAVVAAWVALEDAAARHGTVRDPAQTPTEFTARLLTAPLPGTRDGDRRTVPARDVDTLRRLYQRARFTDRPVGPDAVHQARAALTRIARSLEPGPSGGREPARPTGHDDAGGRA</sequence>
<reference evidence="4 5" key="1">
    <citation type="submission" date="2022-02" db="EMBL/GenBank/DDBJ databases">
        <title>The car tank lid bacteriome: a reservoir of bacteria with potential in bioremediation of fuel.</title>
        <authorList>
            <person name="Vidal-Verdu A."/>
            <person name="Gomez-Martinez D."/>
            <person name="Latorre-Perez A."/>
            <person name="Pereto J."/>
            <person name="Porcar M."/>
        </authorList>
    </citation>
    <scope>NUCLEOTIDE SEQUENCE [LARGE SCALE GENOMIC DNA]</scope>
    <source>
        <strain evidence="4 5">4D.3</strain>
    </source>
</reference>
<accession>A0ABT0J289</accession>
<dbReference type="Pfam" id="PF13559">
    <property type="entry name" value="DUF4129"/>
    <property type="match status" value="1"/>
</dbReference>
<keyword evidence="5" id="KW-1185">Reference proteome</keyword>
<organism evidence="4 5">
    <name type="scientific">Isoptericola peretonis</name>
    <dbReference type="NCBI Taxonomy" id="2918523"/>
    <lineage>
        <taxon>Bacteria</taxon>
        <taxon>Bacillati</taxon>
        <taxon>Actinomycetota</taxon>
        <taxon>Actinomycetes</taxon>
        <taxon>Micrococcales</taxon>
        <taxon>Promicromonosporaceae</taxon>
        <taxon>Isoptericola</taxon>
    </lineage>
</organism>
<protein>
    <submittedName>
        <fullName evidence="4">DUF4129 domain-containing protein</fullName>
    </submittedName>
</protein>
<comment type="caution">
    <text evidence="4">The sequence shown here is derived from an EMBL/GenBank/DDBJ whole genome shotgun (WGS) entry which is preliminary data.</text>
</comment>
<feature type="domain" description="Protein-glutamine gamma-glutamyltransferase-like C-terminal" evidence="3">
    <location>
        <begin position="167"/>
        <end position="245"/>
    </location>
</feature>
<feature type="region of interest" description="Disordered" evidence="1">
    <location>
        <begin position="248"/>
        <end position="275"/>
    </location>
</feature>
<feature type="transmembrane region" description="Helical" evidence="2">
    <location>
        <begin position="83"/>
        <end position="106"/>
    </location>
</feature>
<evidence type="ECO:0000256" key="1">
    <source>
        <dbReference type="SAM" id="MobiDB-lite"/>
    </source>
</evidence>
<feature type="region of interest" description="Disordered" evidence="1">
    <location>
        <begin position="56"/>
        <end position="79"/>
    </location>
</feature>
<proteinExistence type="predicted"/>
<gene>
    <name evidence="4" type="ORF">M1843_07620</name>
</gene>
<evidence type="ECO:0000313" key="5">
    <source>
        <dbReference type="Proteomes" id="UP001651050"/>
    </source>
</evidence>
<evidence type="ECO:0000313" key="4">
    <source>
        <dbReference type="EMBL" id="MCK9793610.1"/>
    </source>
</evidence>
<dbReference type="RefSeq" id="WP_416343451.1">
    <property type="nucleotide sequence ID" value="NZ_JALQCY010000002.1"/>
</dbReference>
<dbReference type="Proteomes" id="UP001651050">
    <property type="component" value="Unassembled WGS sequence"/>
</dbReference>
<dbReference type="EMBL" id="JALQCY010000002">
    <property type="protein sequence ID" value="MCK9793610.1"/>
    <property type="molecule type" value="Genomic_DNA"/>
</dbReference>
<evidence type="ECO:0000259" key="3">
    <source>
        <dbReference type="Pfam" id="PF13559"/>
    </source>
</evidence>
<dbReference type="PROSITE" id="PS51318">
    <property type="entry name" value="TAT"/>
    <property type="match status" value="1"/>
</dbReference>
<name>A0ABT0J289_9MICO</name>
<dbReference type="InterPro" id="IPR006311">
    <property type="entry name" value="TAT_signal"/>
</dbReference>